<sequence length="183" mass="21103">MAKSMLKKQLTATQDLQSAAEKAKNLETCFVNQVIAFCLNKISEIQYLVDGNIRRLCFFKTVPMWLLEMSCSIFSNHMLYRLNVDGSRCIVMLLPFNLTTGSGALYVFLVNKPFLFALFINMAKNIHQIVQDIFTDIYRIDTTPLWVRCLDSKQLFRIIEHVAIHSSKLTNSNICKLSEEMYT</sequence>
<organism evidence="1 2">
    <name type="scientific">Ilyodon furcidens</name>
    <name type="common">goldbreast splitfin</name>
    <dbReference type="NCBI Taxonomy" id="33524"/>
    <lineage>
        <taxon>Eukaryota</taxon>
        <taxon>Metazoa</taxon>
        <taxon>Chordata</taxon>
        <taxon>Craniata</taxon>
        <taxon>Vertebrata</taxon>
        <taxon>Euteleostomi</taxon>
        <taxon>Actinopterygii</taxon>
        <taxon>Neopterygii</taxon>
        <taxon>Teleostei</taxon>
        <taxon>Neoteleostei</taxon>
        <taxon>Acanthomorphata</taxon>
        <taxon>Ovalentaria</taxon>
        <taxon>Atherinomorphae</taxon>
        <taxon>Cyprinodontiformes</taxon>
        <taxon>Goodeidae</taxon>
        <taxon>Ilyodon</taxon>
    </lineage>
</organism>
<protein>
    <submittedName>
        <fullName evidence="1">Uncharacterized protein</fullName>
    </submittedName>
</protein>
<evidence type="ECO:0000313" key="2">
    <source>
        <dbReference type="Proteomes" id="UP001482620"/>
    </source>
</evidence>
<name>A0ABV0U9M5_9TELE</name>
<gene>
    <name evidence="1" type="ORF">ILYODFUR_025225</name>
</gene>
<accession>A0ABV0U9M5</accession>
<evidence type="ECO:0000313" key="1">
    <source>
        <dbReference type="EMBL" id="MEQ2241436.1"/>
    </source>
</evidence>
<proteinExistence type="predicted"/>
<keyword evidence="2" id="KW-1185">Reference proteome</keyword>
<dbReference type="EMBL" id="JAHRIQ010060986">
    <property type="protein sequence ID" value="MEQ2241436.1"/>
    <property type="molecule type" value="Genomic_DNA"/>
</dbReference>
<comment type="caution">
    <text evidence="1">The sequence shown here is derived from an EMBL/GenBank/DDBJ whole genome shotgun (WGS) entry which is preliminary data.</text>
</comment>
<reference evidence="1 2" key="1">
    <citation type="submission" date="2021-06" db="EMBL/GenBank/DDBJ databases">
        <authorList>
            <person name="Palmer J.M."/>
        </authorList>
    </citation>
    <scope>NUCLEOTIDE SEQUENCE [LARGE SCALE GENOMIC DNA]</scope>
    <source>
        <strain evidence="2">if_2019</strain>
        <tissue evidence="1">Muscle</tissue>
    </source>
</reference>
<dbReference type="Proteomes" id="UP001482620">
    <property type="component" value="Unassembled WGS sequence"/>
</dbReference>